<dbReference type="EMBL" id="VLTN01000082">
    <property type="protein sequence ID" value="KAA0146603.1"/>
    <property type="molecule type" value="Genomic_DNA"/>
</dbReference>
<dbReference type="Pfam" id="PF01215">
    <property type="entry name" value="COX5B"/>
    <property type="match status" value="1"/>
</dbReference>
<dbReference type="OrthoDB" id="10292231at2759"/>
<dbReference type="Proteomes" id="UP000325113">
    <property type="component" value="Unassembled WGS sequence"/>
</dbReference>
<keyword evidence="9" id="KW-1185">Reference proteome</keyword>
<dbReference type="EMBL" id="VLTM01000086">
    <property type="protein sequence ID" value="KAA0155783.1"/>
    <property type="molecule type" value="Genomic_DNA"/>
</dbReference>
<dbReference type="EMBL" id="VLTO01000015">
    <property type="protein sequence ID" value="KAA0175320.1"/>
    <property type="molecule type" value="Genomic_DNA"/>
</dbReference>
<dbReference type="GO" id="GO:0046872">
    <property type="term" value="F:metal ion binding"/>
    <property type="evidence" value="ECO:0007669"/>
    <property type="project" value="UniProtKB-KW"/>
</dbReference>
<accession>A0A5A8C0R0</accession>
<dbReference type="GO" id="GO:0006123">
    <property type="term" value="P:mitochondrial electron transport, cytochrome c to oxygen"/>
    <property type="evidence" value="ECO:0007669"/>
    <property type="project" value="InterPro"/>
</dbReference>
<dbReference type="InterPro" id="IPR002124">
    <property type="entry name" value="Cyt_c_oxidase_su5b"/>
</dbReference>
<evidence type="ECO:0000313" key="10">
    <source>
        <dbReference type="Proteomes" id="UP000324907"/>
    </source>
</evidence>
<reference evidence="3" key="2">
    <citation type="submission" date="2021-01" db="EMBL/GenBank/DDBJ databases">
        <authorList>
            <person name="Corre E."/>
            <person name="Pelletier E."/>
            <person name="Niang G."/>
            <person name="Scheremetjew M."/>
            <person name="Finn R."/>
            <person name="Kale V."/>
            <person name="Holt S."/>
            <person name="Cochrane G."/>
            <person name="Meng A."/>
            <person name="Brown T."/>
            <person name="Cohen L."/>
        </authorList>
    </citation>
    <scope>NUCLEOTIDE SEQUENCE</scope>
    <source>
        <strain evidence="3">E4-10</strain>
    </source>
</reference>
<evidence type="ECO:0000313" key="7">
    <source>
        <dbReference type="EMBL" id="KAA0175320.1"/>
    </source>
</evidence>
<dbReference type="EMBL" id="HBET01021444">
    <property type="protein sequence ID" value="CAD8570298.1"/>
    <property type="molecule type" value="Transcribed_RNA"/>
</dbReference>
<evidence type="ECO:0000313" key="4">
    <source>
        <dbReference type="EMBL" id="KAA0146603.1"/>
    </source>
</evidence>
<evidence type="ECO:0000313" key="5">
    <source>
        <dbReference type="EMBL" id="KAA0155783.1"/>
    </source>
</evidence>
<dbReference type="SUPFAM" id="SSF57802">
    <property type="entry name" value="Rubredoxin-like"/>
    <property type="match status" value="1"/>
</dbReference>
<reference evidence="8 9" key="1">
    <citation type="submission" date="2019-07" db="EMBL/GenBank/DDBJ databases">
        <title>Genomes of Cafeteria roenbergensis.</title>
        <authorList>
            <person name="Fischer M.G."/>
            <person name="Hackl T."/>
            <person name="Roman M."/>
        </authorList>
    </citation>
    <scope>NUCLEOTIDE SEQUENCE [LARGE SCALE GENOMIC DNA]</scope>
    <source>
        <strain evidence="4 9">BVI</strain>
        <strain evidence="5 11">Cflag</strain>
        <strain evidence="7 8">E4-10P</strain>
        <strain evidence="6 10">RCC970-E3</strain>
    </source>
</reference>
<evidence type="ECO:0000313" key="11">
    <source>
        <dbReference type="Proteomes" id="UP000325113"/>
    </source>
</evidence>
<dbReference type="GO" id="GO:0005740">
    <property type="term" value="C:mitochondrial envelope"/>
    <property type="evidence" value="ECO:0007669"/>
    <property type="project" value="InterPro"/>
</dbReference>
<evidence type="ECO:0000256" key="2">
    <source>
        <dbReference type="ARBA" id="ARBA00022833"/>
    </source>
</evidence>
<dbReference type="PANTHER" id="PTHR10122:SF0">
    <property type="entry name" value="CYTOCHROME C OXIDASE SUBUNIT 5B, ISOFORM A-RELATED"/>
    <property type="match status" value="1"/>
</dbReference>
<evidence type="ECO:0000313" key="3">
    <source>
        <dbReference type="EMBL" id="CAD8570298.1"/>
    </source>
</evidence>
<dbReference type="Gene3D" id="2.60.11.10">
    <property type="entry name" value="Cytochrome c oxidase, subunit Vb"/>
    <property type="match status" value="1"/>
</dbReference>
<protein>
    <submittedName>
        <fullName evidence="4">Uncharacterized protein</fullName>
    </submittedName>
</protein>
<dbReference type="InterPro" id="IPR036972">
    <property type="entry name" value="Cyt_c_oxidase_su5b_sf"/>
</dbReference>
<evidence type="ECO:0000313" key="9">
    <source>
        <dbReference type="Proteomes" id="UP000323011"/>
    </source>
</evidence>
<dbReference type="AlphaFoldDB" id="A0A5A8C0R0"/>
<dbReference type="Proteomes" id="UP000322899">
    <property type="component" value="Unassembled WGS sequence"/>
</dbReference>
<evidence type="ECO:0000313" key="6">
    <source>
        <dbReference type="EMBL" id="KAA0159772.1"/>
    </source>
</evidence>
<keyword evidence="1" id="KW-0479">Metal-binding</keyword>
<dbReference type="EMBL" id="VLTL01000121">
    <property type="protein sequence ID" value="KAA0159772.1"/>
    <property type="molecule type" value="Genomic_DNA"/>
</dbReference>
<name>A0A5A8C0R0_CAFRO</name>
<dbReference type="PANTHER" id="PTHR10122">
    <property type="entry name" value="CYTOCHROME C OXIDASE SUBUNIT 5B, MITOCHONDRIAL"/>
    <property type="match status" value="1"/>
</dbReference>
<dbReference type="Proteomes" id="UP000323011">
    <property type="component" value="Unassembled WGS sequence"/>
</dbReference>
<sequence length="142" mass="15449">MLAAKTFRSAIAAAQASGFARAGAVAARAMATEATGGIPDERKGLTGKALDEAVYSEKYGQEFYDRDALTFFDEGTKENPICILSEEPDRLVGVSLTDDANIRWFNLTEGEVVRDPITHNYFALRVISPEDVKKSVDAAKEE</sequence>
<organism evidence="4 9">
    <name type="scientific">Cafeteria roenbergensis</name>
    <name type="common">Marine flagellate</name>
    <dbReference type="NCBI Taxonomy" id="33653"/>
    <lineage>
        <taxon>Eukaryota</taxon>
        <taxon>Sar</taxon>
        <taxon>Stramenopiles</taxon>
        <taxon>Bigyra</taxon>
        <taxon>Opalozoa</taxon>
        <taxon>Bicosoecida</taxon>
        <taxon>Cafeteriaceae</taxon>
        <taxon>Cafeteria</taxon>
    </lineage>
</organism>
<dbReference type="Proteomes" id="UP000324907">
    <property type="component" value="Unassembled WGS sequence"/>
</dbReference>
<dbReference type="GO" id="GO:0045277">
    <property type="term" value="C:respiratory chain complex IV"/>
    <property type="evidence" value="ECO:0007669"/>
    <property type="project" value="InterPro"/>
</dbReference>
<evidence type="ECO:0000313" key="8">
    <source>
        <dbReference type="Proteomes" id="UP000322899"/>
    </source>
</evidence>
<gene>
    <name evidence="3" type="ORF">CROE0942_LOCUS14678</name>
    <name evidence="7" type="ORF">FNF27_03328</name>
    <name evidence="6" type="ORF">FNF28_05682</name>
    <name evidence="4" type="ORF">FNF29_07936</name>
    <name evidence="5" type="ORF">FNF31_06025</name>
</gene>
<evidence type="ECO:0000256" key="1">
    <source>
        <dbReference type="ARBA" id="ARBA00022723"/>
    </source>
</evidence>
<proteinExistence type="predicted"/>
<keyword evidence="2" id="KW-0862">Zinc</keyword>